<dbReference type="SUPFAM" id="SSF52540">
    <property type="entry name" value="P-loop containing nucleoside triphosphate hydrolases"/>
    <property type="match status" value="1"/>
</dbReference>
<reference evidence="1" key="1">
    <citation type="journal article" date="2020" name="Nature">
        <title>Giant virus diversity and host interactions through global metagenomics.</title>
        <authorList>
            <person name="Schulz F."/>
            <person name="Roux S."/>
            <person name="Paez-Espino D."/>
            <person name="Jungbluth S."/>
            <person name="Walsh D.A."/>
            <person name="Denef V.J."/>
            <person name="McMahon K.D."/>
            <person name="Konstantinidis K.T."/>
            <person name="Eloe-Fadrosh E.A."/>
            <person name="Kyrpides N.C."/>
            <person name="Woyke T."/>
        </authorList>
    </citation>
    <scope>NUCLEOTIDE SEQUENCE</scope>
    <source>
        <strain evidence="1">GVMAG-M-3300027708-5</strain>
    </source>
</reference>
<dbReference type="EMBL" id="MN740409">
    <property type="protein sequence ID" value="QHU05199.1"/>
    <property type="molecule type" value="Genomic_DNA"/>
</dbReference>
<sequence length="379" mass="45018">MKYYETHYEDYIESTERYNLHPELKPVFAGLPPKINKLENLIIFGPPGIGKYSQVLCLLKKYSPSELKYEKKILANTEKQQYVYRFSDIHYEIDMSLLGCNSKILWHEIFFQIVDIISVKPEKIGIIMCKNFHLIHAELLEIFYSYMQQYNHSQSNIQIKFFLITEHISFLPTPIVNACQILQIGRPTKERYTNMVIKNISIMPLIPMMPSENDVLKRPFLSRTLDYKTKCILPVPLSVPLDIKVTKIFDEIELDGITNIKDVRYFPLLKTTDEIPNDIFNIICDNIIKEILSEKKINFAEFRDTLYDILTYNLDMIDCLWYILEYFIENGNLKQKDITDILDKSYTFLKYYNNNYRPIYHLESIIVYIINKIHKYDEL</sequence>
<organism evidence="1">
    <name type="scientific">viral metagenome</name>
    <dbReference type="NCBI Taxonomy" id="1070528"/>
    <lineage>
        <taxon>unclassified sequences</taxon>
        <taxon>metagenomes</taxon>
        <taxon>organismal metagenomes</taxon>
    </lineage>
</organism>
<dbReference type="Gene3D" id="3.40.50.300">
    <property type="entry name" value="P-loop containing nucleotide triphosphate hydrolases"/>
    <property type="match status" value="1"/>
</dbReference>
<name>A0A6C0JHX5_9ZZZZ</name>
<protein>
    <submittedName>
        <fullName evidence="1">Uncharacterized protein</fullName>
    </submittedName>
</protein>
<dbReference type="InterPro" id="IPR027417">
    <property type="entry name" value="P-loop_NTPase"/>
</dbReference>
<dbReference type="AlphaFoldDB" id="A0A6C0JHX5"/>
<evidence type="ECO:0000313" key="1">
    <source>
        <dbReference type="EMBL" id="QHU05199.1"/>
    </source>
</evidence>
<accession>A0A6C0JHX5</accession>
<proteinExistence type="predicted"/>